<accession>A0A147BB07</accession>
<feature type="non-terminal residue" evidence="1">
    <location>
        <position position="1"/>
    </location>
</feature>
<dbReference type="PANTHER" id="PTHR31912">
    <property type="entry name" value="IP13529P"/>
    <property type="match status" value="1"/>
</dbReference>
<dbReference type="AlphaFoldDB" id="A0A147BB07"/>
<name>A0A147BB07_IXORI</name>
<protein>
    <submittedName>
        <fullName evidence="1">Putative enspm-3 dr</fullName>
    </submittedName>
</protein>
<feature type="non-terminal residue" evidence="1">
    <location>
        <position position="680"/>
    </location>
</feature>
<dbReference type="PANTHER" id="PTHR31912:SF36">
    <property type="entry name" value="C2H2-TYPE DOMAIN-CONTAINING PROTEIN"/>
    <property type="match status" value="1"/>
</dbReference>
<sequence>FFFNVTENCKLPHTVAEKVFSDLQLVFEQIMKAFAKEIASKLDVSAMSPDVLSLLSCSFLPDLFKGIQSRHLREQYAKAHSPYVEPRKCELGSHGDKYHYVPLPRVLEKLCEVPDIAAQLMTPRARCDDPKVYRDYTDGLLFQSMKDLIPDGTQYTIFILLYSDEVEICNPLGAKRGVHKLLAVYFTVLNLHAKHRSQLRFIHLVLLAKYDDVQTYGLEEVLSPLIEDINELGMCGVRFIDRGEVQNAQVFVFCVCGDNLSMNRLGGFTCCFSRGRVCRFCMASSKCLLELTTEDVCTLRTAQVHEGHLRAIALNPKINKKMYGVNERSPMLEVPYFDVTRQLPPDLMHDILEGGFECVLRPVLNALIEDDVLSYSDLDRIASFQYGANDNKNKPVAINRSFLTHKASLKGTATEKWCLLRLLSIILGDLVPEKNADWELYLRFREIVDICFATVVPSQYLAHLEKAVQAFLVEFAERYGTAAIIPKLHFLVHYARFIREVGPLPQFWSMRFEAKHQYLKSLASRIKNFRNVTLTLSKRHQLLQSHQLKDMSLAAELVASSGKLVEQSALPACAQGVLPLDAHQVTHAAVDHRSYRCGDILVRAAQNVGPEFRRVEALYVASGRLLILVEMLTNEGFDRHRFCYNVGRSSHRKLVEAAEDDTVHCALDLYNGREVVVKWE</sequence>
<organism evidence="1">
    <name type="scientific">Ixodes ricinus</name>
    <name type="common">Common tick</name>
    <name type="synonym">Acarus ricinus</name>
    <dbReference type="NCBI Taxonomy" id="34613"/>
    <lineage>
        <taxon>Eukaryota</taxon>
        <taxon>Metazoa</taxon>
        <taxon>Ecdysozoa</taxon>
        <taxon>Arthropoda</taxon>
        <taxon>Chelicerata</taxon>
        <taxon>Arachnida</taxon>
        <taxon>Acari</taxon>
        <taxon>Parasitiformes</taxon>
        <taxon>Ixodida</taxon>
        <taxon>Ixodoidea</taxon>
        <taxon>Ixodidae</taxon>
        <taxon>Ixodinae</taxon>
        <taxon>Ixodes</taxon>
    </lineage>
</organism>
<proteinExistence type="predicted"/>
<evidence type="ECO:0000313" key="1">
    <source>
        <dbReference type="EMBL" id="JAR87953.1"/>
    </source>
</evidence>
<dbReference type="EMBL" id="GEGO01007451">
    <property type="protein sequence ID" value="JAR87953.1"/>
    <property type="molecule type" value="Transcribed_RNA"/>
</dbReference>
<reference evidence="1" key="1">
    <citation type="journal article" date="2018" name="PLoS Negl. Trop. Dis.">
        <title>Sialome diversity of ticks revealed by RNAseq of single tick salivary glands.</title>
        <authorList>
            <person name="Perner J."/>
            <person name="Kropackova S."/>
            <person name="Kopacek P."/>
            <person name="Ribeiro J.M."/>
        </authorList>
    </citation>
    <scope>NUCLEOTIDE SEQUENCE</scope>
    <source>
        <strain evidence="1">Siblings of single egg batch collected in Ceske Budejovice</strain>
        <tissue evidence="1">Salivary glands</tissue>
    </source>
</reference>